<dbReference type="InterPro" id="IPR036249">
    <property type="entry name" value="Thioredoxin-like_sf"/>
</dbReference>
<feature type="compositionally biased region" description="Basic and acidic residues" evidence="1">
    <location>
        <begin position="345"/>
        <end position="356"/>
    </location>
</feature>
<organism evidence="2 3">
    <name type="scientific">Sungouiella intermedia</name>
    <dbReference type="NCBI Taxonomy" id="45354"/>
    <lineage>
        <taxon>Eukaryota</taxon>
        <taxon>Fungi</taxon>
        <taxon>Dikarya</taxon>
        <taxon>Ascomycota</taxon>
        <taxon>Saccharomycotina</taxon>
        <taxon>Pichiomycetes</taxon>
        <taxon>Metschnikowiaceae</taxon>
        <taxon>Sungouiella</taxon>
    </lineage>
</organism>
<accession>A0A1L0CU38</accession>
<sequence>MDFEEQLEKAERLESPSLVGSSLRSADDSAHKNYIHPEKYTGKKSKPGKHSVLNSSIGASLDDLISEGALLGSEEDFDRFLDDKGNVKNDAKYLAKSSSSERSSAAATTKNAAVSSPLRISASRPDDSPGSAVFSPVDADFAANETDNSALAVSAVPAGDSLYSTENYSAPNLSEYQLDHQIADHSALLDLVKSYDLKKLPSSNDRERSKTSELYAASERVPKGVKVTAAKKNPVFAVEKPDDARISNSDSLHTPYFPRDERSPSRSRAGRLPVDESRSRSTSRSRSVNKPHLARGDSYKSTHEDAPAKYELPANLAVEEEEEDSRRSRQSRPTMGDSIAAAEAQEVRDYHSENITRDPSLVTTGDYTNFNCDAPSQRMEDLSLFSVRSQSSTNYLRSISRSRSRQPQKRAPRDRSLLNEKNDANPEELAREGALVSDDPYDQMTGLDAMVDKVLKAPKDFSESSKKLVNDVSAEKKVTETKEQLIAEEAPTLTAADIQVNEEEADKATKSSEYVEKIIEAEMEEEIEETRDVVDVPAEIKVEEAHEQLVAEEAPLVTAKDIKLDEVRKSEFGKKVEKQVEKADDKEAEEEKEKKKDVDPPTSNRHNSKILDSLKALEATKADSDVSDAPKAIEETDDSVSSKAETNFLKLTEPESVSQATQVDEHMTEDKVDSASAKEIDPSSVDAKSEDLEENEEGEIEAKEVTDAETVEEFEVKAEELDAATSTFELEKSVEVTKGELDLTEEVASVADQDETLPLNIKSHANATSPAKAEEKSEDEKTQDRSAETESGPTEVLEEVETLSKELEPRKESSNVREPESEESTGAEPATEIETETQQPESKSTEPEASVPKPEEEEDFEVSPEELRKHLESLPIYLFTSLAGGMQIIQKTNRLATILQGNGIKFEYRDLGTDEEAKKLWRRFAQGKTLPGVVRGDDFIGNWQYIDEVNEDYRLHEVLYETL</sequence>
<proteinExistence type="predicted"/>
<dbReference type="AlphaFoldDB" id="A0A1L0CU38"/>
<evidence type="ECO:0000256" key="1">
    <source>
        <dbReference type="SAM" id="MobiDB-lite"/>
    </source>
</evidence>
<feature type="region of interest" description="Disordered" evidence="1">
    <location>
        <begin position="95"/>
        <end position="135"/>
    </location>
</feature>
<feature type="region of interest" description="Disordered" evidence="1">
    <location>
        <begin position="573"/>
        <end position="710"/>
    </location>
</feature>
<feature type="region of interest" description="Disordered" evidence="1">
    <location>
        <begin position="395"/>
        <end position="442"/>
    </location>
</feature>
<dbReference type="InterPro" id="IPR006993">
    <property type="entry name" value="Glut_rich_SH3-bd"/>
</dbReference>
<feature type="compositionally biased region" description="Acidic residues" evidence="1">
    <location>
        <begin position="820"/>
        <end position="835"/>
    </location>
</feature>
<dbReference type="STRING" id="45354.A0A1L0CU38"/>
<feature type="compositionally biased region" description="Basic and acidic residues" evidence="1">
    <location>
        <begin position="663"/>
        <end position="681"/>
    </location>
</feature>
<dbReference type="PROSITE" id="PS51354">
    <property type="entry name" value="GLUTAREDOXIN_2"/>
    <property type="match status" value="1"/>
</dbReference>
<feature type="compositionally biased region" description="Basic and acidic residues" evidence="1">
    <location>
        <begin position="573"/>
        <end position="599"/>
    </location>
</feature>
<feature type="compositionally biased region" description="Basic residues" evidence="1">
    <location>
        <begin position="281"/>
        <end position="293"/>
    </location>
</feature>
<dbReference type="SUPFAM" id="SSF52833">
    <property type="entry name" value="Thioredoxin-like"/>
    <property type="match status" value="1"/>
</dbReference>
<protein>
    <submittedName>
        <fullName evidence="2">CIC11C00000001648</fullName>
    </submittedName>
</protein>
<dbReference type="EMBL" id="LT635756">
    <property type="protein sequence ID" value="SGZ47084.1"/>
    <property type="molecule type" value="Genomic_DNA"/>
</dbReference>
<reference evidence="2 3" key="1">
    <citation type="submission" date="2016-10" db="EMBL/GenBank/DDBJ databases">
        <authorList>
            <person name="de Groot N.N."/>
        </authorList>
    </citation>
    <scope>NUCLEOTIDE SEQUENCE [LARGE SCALE GENOMIC DNA]</scope>
    <source>
        <strain evidence="2 3">CBS 141442</strain>
    </source>
</reference>
<feature type="region of interest" description="Disordered" evidence="1">
    <location>
        <begin position="200"/>
        <end position="365"/>
    </location>
</feature>
<feature type="compositionally biased region" description="Basic and acidic residues" evidence="1">
    <location>
        <begin position="200"/>
        <end position="211"/>
    </location>
</feature>
<feature type="compositionally biased region" description="Basic and acidic residues" evidence="1">
    <location>
        <begin position="411"/>
        <end position="431"/>
    </location>
</feature>
<feature type="compositionally biased region" description="Low complexity" evidence="1">
    <location>
        <begin position="95"/>
        <end position="107"/>
    </location>
</feature>
<feature type="region of interest" description="Disordered" evidence="1">
    <location>
        <begin position="1"/>
        <end position="53"/>
    </location>
</feature>
<keyword evidence="3" id="KW-1185">Reference proteome</keyword>
<feature type="compositionally biased region" description="Basic and acidic residues" evidence="1">
    <location>
        <begin position="802"/>
        <end position="819"/>
    </location>
</feature>
<feature type="compositionally biased region" description="Basic and acidic residues" evidence="1">
    <location>
        <begin position="25"/>
        <end position="41"/>
    </location>
</feature>
<feature type="compositionally biased region" description="Basic and acidic residues" evidence="1">
    <location>
        <begin position="772"/>
        <end position="788"/>
    </location>
</feature>
<gene>
    <name evidence="2" type="ORF">SAMEA4029010_CIC11G00000001648</name>
</gene>
<feature type="compositionally biased region" description="Basic residues" evidence="1">
    <location>
        <begin position="400"/>
        <end position="410"/>
    </location>
</feature>
<dbReference type="Pfam" id="PF04908">
    <property type="entry name" value="SH3BGR"/>
    <property type="match status" value="1"/>
</dbReference>
<feature type="compositionally biased region" description="Basic and acidic residues" evidence="1">
    <location>
        <begin position="1"/>
        <end position="14"/>
    </location>
</feature>
<dbReference type="Proteomes" id="UP000182334">
    <property type="component" value="Chromosome I"/>
</dbReference>
<evidence type="ECO:0000313" key="3">
    <source>
        <dbReference type="Proteomes" id="UP000182334"/>
    </source>
</evidence>
<dbReference type="OrthoDB" id="9932926at2759"/>
<feature type="region of interest" description="Disordered" evidence="1">
    <location>
        <begin position="747"/>
        <end position="865"/>
    </location>
</feature>
<name>A0A1L0CU38_9ASCO</name>
<evidence type="ECO:0000313" key="2">
    <source>
        <dbReference type="EMBL" id="SGZ47084.1"/>
    </source>
</evidence>
<feature type="compositionally biased region" description="Basic and acidic residues" evidence="1">
    <location>
        <begin position="294"/>
        <end position="308"/>
    </location>
</feature>
<dbReference type="Gene3D" id="3.40.30.10">
    <property type="entry name" value="Glutaredoxin"/>
    <property type="match status" value="1"/>
</dbReference>
<feature type="compositionally biased region" description="Acidic residues" evidence="1">
    <location>
        <begin position="855"/>
        <end position="864"/>
    </location>
</feature>